<reference evidence="2" key="1">
    <citation type="submission" date="2021-01" db="EMBL/GenBank/DDBJ databases">
        <authorList>
            <person name="Kaushik A."/>
        </authorList>
    </citation>
    <scope>NUCLEOTIDE SEQUENCE</scope>
    <source>
        <strain evidence="2">AG5</strain>
    </source>
</reference>
<protein>
    <submittedName>
        <fullName evidence="2">Uncharacterized protein</fullName>
    </submittedName>
</protein>
<dbReference type="Proteomes" id="UP000663827">
    <property type="component" value="Unassembled WGS sequence"/>
</dbReference>
<keyword evidence="1" id="KW-1133">Transmembrane helix</keyword>
<organism evidence="2 3">
    <name type="scientific">Rhizoctonia solani</name>
    <dbReference type="NCBI Taxonomy" id="456999"/>
    <lineage>
        <taxon>Eukaryota</taxon>
        <taxon>Fungi</taxon>
        <taxon>Dikarya</taxon>
        <taxon>Basidiomycota</taxon>
        <taxon>Agaricomycotina</taxon>
        <taxon>Agaricomycetes</taxon>
        <taxon>Cantharellales</taxon>
        <taxon>Ceratobasidiaceae</taxon>
        <taxon>Rhizoctonia</taxon>
    </lineage>
</organism>
<evidence type="ECO:0000313" key="3">
    <source>
        <dbReference type="Proteomes" id="UP000663827"/>
    </source>
</evidence>
<feature type="transmembrane region" description="Helical" evidence="1">
    <location>
        <begin position="12"/>
        <end position="34"/>
    </location>
</feature>
<accession>A0A8H3DYL6</accession>
<feature type="transmembrane region" description="Helical" evidence="1">
    <location>
        <begin position="62"/>
        <end position="88"/>
    </location>
</feature>
<name>A0A8H3DYL6_9AGAM</name>
<dbReference type="EMBL" id="CAJNJQ010000987">
    <property type="protein sequence ID" value="CAE7112990.1"/>
    <property type="molecule type" value="Genomic_DNA"/>
</dbReference>
<keyword evidence="1" id="KW-0812">Transmembrane</keyword>
<proteinExistence type="predicted"/>
<evidence type="ECO:0000313" key="2">
    <source>
        <dbReference type="EMBL" id="CAE7112990.1"/>
    </source>
</evidence>
<gene>
    <name evidence="2" type="ORF">RDB_LOCUS49855</name>
</gene>
<dbReference type="AlphaFoldDB" id="A0A8H3DYL6"/>
<sequence>MNRRLVLHAHPSPGLMALVFHVALFFQIVGWVYAERLPSPSDASVAPTPATLDGPNTSLKPMIPIIVGSVIAGFVGFLLIVFAGMYLVRRRRTKDVDNMVEGAHFPTVGYNQSYPISPPMSARSRMSPPYTGYSYWEKPDERAPAVPPGLPILPVRS</sequence>
<evidence type="ECO:0000256" key="1">
    <source>
        <dbReference type="SAM" id="Phobius"/>
    </source>
</evidence>
<comment type="caution">
    <text evidence="2">The sequence shown here is derived from an EMBL/GenBank/DDBJ whole genome shotgun (WGS) entry which is preliminary data.</text>
</comment>
<keyword evidence="1" id="KW-0472">Membrane</keyword>